<evidence type="ECO:0000313" key="3">
    <source>
        <dbReference type="Proteomes" id="UP000177817"/>
    </source>
</evidence>
<sequence>MEQDQPKYNRKRLAAFGALVLLLALILFLIWWWTRPTAPRSTVQQQPVPQNVVTLPPEQVTPPVPQVPPKQITEGEQVITNLARNFTERYGSFSTDNNYQNLKELSPFITSKLRSQFEKTITGSAGSQVFRGVTTKALNVLITSLTESRASVTVTAQRVETVADQQAIVTYAKLALTMVKQGPYWYVDSAEWKDRP</sequence>
<accession>A0A1G2BLJ4</accession>
<feature type="transmembrane region" description="Helical" evidence="1">
    <location>
        <begin position="12"/>
        <end position="33"/>
    </location>
</feature>
<dbReference type="Proteomes" id="UP000177817">
    <property type="component" value="Unassembled WGS sequence"/>
</dbReference>
<evidence type="ECO:0008006" key="4">
    <source>
        <dbReference type="Google" id="ProtNLM"/>
    </source>
</evidence>
<keyword evidence="1" id="KW-0472">Membrane</keyword>
<keyword evidence="1" id="KW-0812">Transmembrane</keyword>
<organism evidence="2 3">
    <name type="scientific">Candidatus Komeilibacteria bacterium RIFCSPHIGHO2_01_FULL_52_14</name>
    <dbReference type="NCBI Taxonomy" id="1798549"/>
    <lineage>
        <taxon>Bacteria</taxon>
        <taxon>Candidatus Komeiliibacteriota</taxon>
    </lineage>
</organism>
<gene>
    <name evidence="2" type="ORF">A2677_02400</name>
</gene>
<protein>
    <recommendedName>
        <fullName evidence="4">Tim44-like domain-containing protein</fullName>
    </recommendedName>
</protein>
<keyword evidence="1" id="KW-1133">Transmembrane helix</keyword>
<dbReference type="AlphaFoldDB" id="A0A1G2BLJ4"/>
<evidence type="ECO:0000256" key="1">
    <source>
        <dbReference type="SAM" id="Phobius"/>
    </source>
</evidence>
<name>A0A1G2BLJ4_9BACT</name>
<comment type="caution">
    <text evidence="2">The sequence shown here is derived from an EMBL/GenBank/DDBJ whole genome shotgun (WGS) entry which is preliminary data.</text>
</comment>
<dbReference type="EMBL" id="MHKK01000040">
    <property type="protein sequence ID" value="OGY89170.1"/>
    <property type="molecule type" value="Genomic_DNA"/>
</dbReference>
<proteinExistence type="predicted"/>
<evidence type="ECO:0000313" key="2">
    <source>
        <dbReference type="EMBL" id="OGY89170.1"/>
    </source>
</evidence>
<reference evidence="2 3" key="1">
    <citation type="journal article" date="2016" name="Nat. Commun.">
        <title>Thousands of microbial genomes shed light on interconnected biogeochemical processes in an aquifer system.</title>
        <authorList>
            <person name="Anantharaman K."/>
            <person name="Brown C.T."/>
            <person name="Hug L.A."/>
            <person name="Sharon I."/>
            <person name="Castelle C.J."/>
            <person name="Probst A.J."/>
            <person name="Thomas B.C."/>
            <person name="Singh A."/>
            <person name="Wilkins M.J."/>
            <person name="Karaoz U."/>
            <person name="Brodie E.L."/>
            <person name="Williams K.H."/>
            <person name="Hubbard S.S."/>
            <person name="Banfield J.F."/>
        </authorList>
    </citation>
    <scope>NUCLEOTIDE SEQUENCE [LARGE SCALE GENOMIC DNA]</scope>
</reference>